<reference evidence="5 6" key="1">
    <citation type="submission" date="2019-03" db="EMBL/GenBank/DDBJ databases">
        <title>Genomic Encyclopedia of Type Strains, Phase IV (KMG-IV): sequencing the most valuable type-strain genomes for metagenomic binning, comparative biology and taxonomic classification.</title>
        <authorList>
            <person name="Goeker M."/>
        </authorList>
    </citation>
    <scope>NUCLEOTIDE SEQUENCE [LARGE SCALE GENOMIC DNA]</scope>
    <source>
        <strain evidence="5 6">DSM 18577</strain>
    </source>
</reference>
<dbReference type="EMBL" id="SMGD01000004">
    <property type="protein sequence ID" value="TCK62732.1"/>
    <property type="molecule type" value="Genomic_DNA"/>
</dbReference>
<name>A0A4R1KDS4_9GAMM</name>
<keyword evidence="2 4" id="KW-0808">Transferase</keyword>
<dbReference type="Gene3D" id="3.40.50.10350">
    <property type="entry name" value="Glycerate kinase, domain 1"/>
    <property type="match status" value="1"/>
</dbReference>
<evidence type="ECO:0000313" key="5">
    <source>
        <dbReference type="EMBL" id="TCK62732.1"/>
    </source>
</evidence>
<dbReference type="InterPro" id="IPR036129">
    <property type="entry name" value="Glycerate_kinase_sf"/>
</dbReference>
<organism evidence="5 6">
    <name type="scientific">Celerinatantimonas diazotrophica</name>
    <dbReference type="NCBI Taxonomy" id="412034"/>
    <lineage>
        <taxon>Bacteria</taxon>
        <taxon>Pseudomonadati</taxon>
        <taxon>Pseudomonadota</taxon>
        <taxon>Gammaproteobacteria</taxon>
        <taxon>Celerinatantimonadaceae</taxon>
        <taxon>Celerinatantimonas</taxon>
    </lineage>
</organism>
<evidence type="ECO:0000256" key="2">
    <source>
        <dbReference type="ARBA" id="ARBA00022679"/>
    </source>
</evidence>
<dbReference type="GO" id="GO:0008887">
    <property type="term" value="F:glycerate kinase activity"/>
    <property type="evidence" value="ECO:0007669"/>
    <property type="project" value="UniProtKB-UniRule"/>
</dbReference>
<dbReference type="Gene3D" id="3.90.1510.10">
    <property type="entry name" value="Glycerate kinase, domain 2"/>
    <property type="match status" value="1"/>
</dbReference>
<protein>
    <submittedName>
        <fullName evidence="5">Glycerate kinase</fullName>
    </submittedName>
</protein>
<dbReference type="SUPFAM" id="SSF110738">
    <property type="entry name" value="Glycerate kinase I"/>
    <property type="match status" value="1"/>
</dbReference>
<evidence type="ECO:0000313" key="6">
    <source>
        <dbReference type="Proteomes" id="UP000295565"/>
    </source>
</evidence>
<dbReference type="Pfam" id="PF02595">
    <property type="entry name" value="Gly_kinase"/>
    <property type="match status" value="1"/>
</dbReference>
<dbReference type="InterPro" id="IPR018193">
    <property type="entry name" value="Glyc_kinase_flavodox-like_fold"/>
</dbReference>
<gene>
    <name evidence="5" type="ORF">EV690_0398</name>
</gene>
<comment type="similarity">
    <text evidence="1 4">Belongs to the glycerate kinase type-1 family.</text>
</comment>
<dbReference type="GO" id="GO:0031388">
    <property type="term" value="P:organic acid phosphorylation"/>
    <property type="evidence" value="ECO:0007669"/>
    <property type="project" value="UniProtKB-UniRule"/>
</dbReference>
<evidence type="ECO:0000256" key="1">
    <source>
        <dbReference type="ARBA" id="ARBA00006284"/>
    </source>
</evidence>
<evidence type="ECO:0000256" key="4">
    <source>
        <dbReference type="PIRNR" id="PIRNR006078"/>
    </source>
</evidence>
<dbReference type="Proteomes" id="UP000295565">
    <property type="component" value="Unassembled WGS sequence"/>
</dbReference>
<dbReference type="RefSeq" id="WP_131911271.1">
    <property type="nucleotide sequence ID" value="NZ_OU594967.1"/>
</dbReference>
<sequence>MKIVVAPDSFKESLSAPHAAEAIINGFSEIFPSADYHPIPLADGGEGTVAALVAASGGRVVRTKVHGARMTDVDSFFGILSNEQTAVIEVAAACGLEQLTPSLRNPKLTTSYGVGELIIAALDQGVSHILVGLGGTASNDAGSGMLQALGAKFLDAQGHELPAGGAALGQLVTIDFSSLDPRLKKAKIDVAYDVDNVLCGPNGASFIFGAQKGADHKAIIELDNALNHFAKRCYEQYGMDLLSIEGGGAAGGLGAAFAGILNAVLSPGVELLMDALQIDEALQGADLVITGEGRIDGQSLSGKTPFGVAQRAKKYGVPVIAIGGSLGDNYEKLYEHGITAIFSCVNRVDQLSEILASAETDLISSARNIAALWKLAAK</sequence>
<dbReference type="PANTHER" id="PTHR21599">
    <property type="entry name" value="GLYCERATE KINASE"/>
    <property type="match status" value="1"/>
</dbReference>
<dbReference type="NCBIfam" id="TIGR00045">
    <property type="entry name" value="glycerate kinase"/>
    <property type="match status" value="1"/>
</dbReference>
<dbReference type="PANTHER" id="PTHR21599:SF0">
    <property type="entry name" value="GLYCERATE KINASE"/>
    <property type="match status" value="1"/>
</dbReference>
<dbReference type="PIRSF" id="PIRSF006078">
    <property type="entry name" value="GlxK"/>
    <property type="match status" value="1"/>
</dbReference>
<dbReference type="AlphaFoldDB" id="A0A4R1KDS4"/>
<comment type="caution">
    <text evidence="5">The sequence shown here is derived from an EMBL/GenBank/DDBJ whole genome shotgun (WGS) entry which is preliminary data.</text>
</comment>
<dbReference type="InterPro" id="IPR004381">
    <property type="entry name" value="Glycerate_kinase"/>
</dbReference>
<dbReference type="OrthoDB" id="9774290at2"/>
<dbReference type="InterPro" id="IPR018197">
    <property type="entry name" value="Glycerate_kinase_RE-like"/>
</dbReference>
<evidence type="ECO:0000256" key="3">
    <source>
        <dbReference type="ARBA" id="ARBA00022777"/>
    </source>
</evidence>
<keyword evidence="3 4" id="KW-0418">Kinase</keyword>
<keyword evidence="6" id="KW-1185">Reference proteome</keyword>
<accession>A0A4R1KDS4</accession>
<proteinExistence type="inferred from homology"/>